<dbReference type="Gene3D" id="2.10.70.10">
    <property type="entry name" value="Complement Module, domain 1"/>
    <property type="match status" value="15"/>
</dbReference>
<feature type="signal peptide" evidence="8">
    <location>
        <begin position="1"/>
        <end position="19"/>
    </location>
</feature>
<feature type="compositionally biased region" description="Basic residues" evidence="7">
    <location>
        <begin position="145"/>
        <end position="160"/>
    </location>
</feature>
<evidence type="ECO:0000256" key="5">
    <source>
        <dbReference type="PROSITE-ProRule" id="PRU00076"/>
    </source>
</evidence>
<keyword evidence="3 5" id="KW-1015">Disulfide bond</keyword>
<dbReference type="SUPFAM" id="SSF57196">
    <property type="entry name" value="EGF/Laminin"/>
    <property type="match status" value="1"/>
</dbReference>
<feature type="domain" description="Sushi" evidence="11">
    <location>
        <begin position="463"/>
        <end position="524"/>
    </location>
</feature>
<keyword evidence="4" id="KW-0325">Glycoprotein</keyword>
<feature type="disulfide bond" evidence="6">
    <location>
        <begin position="957"/>
        <end position="984"/>
    </location>
</feature>
<dbReference type="RefSeq" id="XP_014663654.1">
    <property type="nucleotide sequence ID" value="XM_014808168.1"/>
</dbReference>
<feature type="disulfide bond" evidence="6">
    <location>
        <begin position="250"/>
        <end position="277"/>
    </location>
</feature>
<organism evidence="12 13">
    <name type="scientific">Priapulus caudatus</name>
    <name type="common">Priapulid worm</name>
    <dbReference type="NCBI Taxonomy" id="37621"/>
    <lineage>
        <taxon>Eukaryota</taxon>
        <taxon>Metazoa</taxon>
        <taxon>Ecdysozoa</taxon>
        <taxon>Scalidophora</taxon>
        <taxon>Priapulida</taxon>
        <taxon>Priapulimorpha</taxon>
        <taxon>Priapulimorphida</taxon>
        <taxon>Priapulidae</taxon>
        <taxon>Priapulus</taxon>
    </lineage>
</organism>
<evidence type="ECO:0000313" key="13">
    <source>
        <dbReference type="RefSeq" id="XP_014663654.1"/>
    </source>
</evidence>
<keyword evidence="8" id="KW-0732">Signal</keyword>
<dbReference type="Pfam" id="PF00084">
    <property type="entry name" value="Sushi"/>
    <property type="match status" value="15"/>
</dbReference>
<feature type="domain" description="Sushi" evidence="11">
    <location>
        <begin position="335"/>
        <end position="396"/>
    </location>
</feature>
<feature type="disulfide bond" evidence="6">
    <location>
        <begin position="431"/>
        <end position="458"/>
    </location>
</feature>
<dbReference type="PROSITE" id="PS50923">
    <property type="entry name" value="SUSHI"/>
    <property type="match status" value="14"/>
</dbReference>
<evidence type="ECO:0000256" key="2">
    <source>
        <dbReference type="ARBA" id="ARBA00022737"/>
    </source>
</evidence>
<dbReference type="PROSITE" id="PS50835">
    <property type="entry name" value="IG_LIKE"/>
    <property type="match status" value="1"/>
</dbReference>
<dbReference type="SUPFAM" id="SSF57535">
    <property type="entry name" value="Complement control module/SCR domain"/>
    <property type="match status" value="15"/>
</dbReference>
<dbReference type="PROSITE" id="PS50026">
    <property type="entry name" value="EGF_3"/>
    <property type="match status" value="1"/>
</dbReference>
<feature type="domain" description="Sushi" evidence="11">
    <location>
        <begin position="279"/>
        <end position="332"/>
    </location>
</feature>
<feature type="disulfide bond" evidence="6">
    <location>
        <begin position="367"/>
        <end position="394"/>
    </location>
</feature>
<sequence length="1384" mass="148847">MKCETILVGLLALLHATSAQGRVDKNLRSCSPNPCVHGTCINRGHERSGGRGIGMARCVCDEGWSGSRCSIARRRTTGGGDVAPASLESGSFNCFSETPPSIANAVFTYISTTDDAETLRRKRQIALGRTRFRRAARWKRQFKGRKGVKGGKKVKGRKSPRPTVVVEEEEPVTASSARMESQTIFAEYYCNEGFFMRSGSRQASCSRERGWLLDDTPECVSECEHLTLINGQVTKTSDALYAGVTVYFVCSEGFLLVGDASSECQADGTWSSSVPECRITCGRPSVSANSHVDWSGNVAKYSCAEGYTLVGQATITCMDNGEWEHATPECRGTEVVCSRPRAPTGGSVRWSRIGGEIAPGSTATYSCGDGLTLVGQATITCLDNGEWEHATPECRGTEVVCSRPSAPTGGTVRWSRIGGEIAPGSTATYSCEDGLTLVGQAETTCMDNGEWEHATPECRGTEVICSRPSAPTGGSVRWSRIGGEIAPGSTATYSCEDGLTLVGQATITCMNNGEWEHATPECRETEVVCSRPSAPTGGSVRWSRIGGEIAPGSTATYSCEDGLTLVGQATITCLDKGEWEHATPECRGTEVVCSRPSAPTGGSVRWSRIGGEIAPGSTATYSCEDGLTLVGQATISCLDNGEWEHATPECRGTEVVCSRPSAPTGGSVRWSRIGGEIAPGSTATYSCEDDLILVGQATTTCLDNGEWQHPEPGARNSVPCHLSELPNGAILPTRLTADGAYRPDEVVGFGCELGYPDRRAELRCNGRRWCGQERSDMRAGGLWTANHDTAKRMEKLWAESSSYGSITARWNAERDTKSGTATVRCSVTPMRVMGELGFCVIVQCGPPPAVSSGYYMEMSARNRHGITTAAPLAPINGKSTWTSLLPSGVVTYSCENGFLLVGVTENTCMDDGEWEHPEPRCEETRCLPLERIPNGHFTHSSHTDGAYRPDEVVGFGCELGYNLIGSAELRCMGDDVWTGTPPTCELVDCGSQLQPAKRMEKLWANRPVTAASPRWNAERDTKSRTADGSFSCDSMASGWESLDLRHRAMRAAPPAVSSGYYMEMSARNRHGITDPAVYVFDDTTHYKCDPDTTLVGDAVLTCGVDGWEGDVPRCVTSECNTPTLTVANGRMIGHDYSVGATIKYICDAGYILSGSRIRTCLPTEEWDLPLPRCEKVECPKPLRPVYGYIDGFTYGFEDTVSYRCKAGYTLQGPATRVCSVSGEWSGDNPVCVKDMTPCEQQLAPINVGFGCELGYNLIGSAELRCMGDDVWTGTPPTCELVDCGQPTTTGEEDGEIVGESSSYGSIIALECREGYEVTDGDGSLFCDSDGEWMGELGFCVIVQCGPPPAVSSGYYMELSARNRHGITDPAVYVFDDTAQYKCDR</sequence>
<keyword evidence="12" id="KW-1185">Reference proteome</keyword>
<dbReference type="PROSITE" id="PS01186">
    <property type="entry name" value="EGF_2"/>
    <property type="match status" value="1"/>
</dbReference>
<feature type="domain" description="Sushi" evidence="11">
    <location>
        <begin position="1176"/>
        <end position="1233"/>
    </location>
</feature>
<dbReference type="SMART" id="SM00032">
    <property type="entry name" value="CCP"/>
    <property type="match status" value="16"/>
</dbReference>
<evidence type="ECO:0000256" key="6">
    <source>
        <dbReference type="PROSITE-ProRule" id="PRU00302"/>
    </source>
</evidence>
<dbReference type="PANTHER" id="PTHR19325">
    <property type="entry name" value="COMPLEMENT COMPONENT-RELATED SUSHI DOMAIN-CONTAINING"/>
    <property type="match status" value="1"/>
</dbReference>
<evidence type="ECO:0000256" key="7">
    <source>
        <dbReference type="SAM" id="MobiDB-lite"/>
    </source>
</evidence>
<dbReference type="GeneID" id="106806284"/>
<dbReference type="InterPro" id="IPR035976">
    <property type="entry name" value="Sushi/SCR/CCP_sf"/>
</dbReference>
<feature type="domain" description="Sushi" evidence="11">
    <location>
        <begin position="842"/>
        <end position="923"/>
    </location>
</feature>
<feature type="domain" description="Sushi" evidence="11">
    <location>
        <begin position="221"/>
        <end position="278"/>
    </location>
</feature>
<feature type="disulfide bond" evidence="6">
    <location>
        <begin position="303"/>
        <end position="330"/>
    </location>
</feature>
<feature type="domain" description="Sushi" evidence="11">
    <location>
        <begin position="655"/>
        <end position="716"/>
    </location>
</feature>
<dbReference type="PANTHER" id="PTHR19325:SF570">
    <property type="entry name" value="COMPLEMENT COMPONENT 4 BINDING PROTEIN, MEMBRANE"/>
    <property type="match status" value="1"/>
</dbReference>
<evidence type="ECO:0000256" key="4">
    <source>
        <dbReference type="ARBA" id="ARBA00023180"/>
    </source>
</evidence>
<dbReference type="InterPro" id="IPR000742">
    <property type="entry name" value="EGF"/>
</dbReference>
<comment type="caution">
    <text evidence="5">Lacks conserved residue(s) required for the propagation of feature annotation.</text>
</comment>
<feature type="domain" description="Ig-like" evidence="10">
    <location>
        <begin position="284"/>
        <end position="431"/>
    </location>
</feature>
<feature type="domain" description="Sushi" evidence="11">
    <location>
        <begin position="924"/>
        <end position="986"/>
    </location>
</feature>
<dbReference type="Proteomes" id="UP000695022">
    <property type="component" value="Unplaced"/>
</dbReference>
<feature type="disulfide bond" evidence="6">
    <location>
        <begin position="1146"/>
        <end position="1173"/>
    </location>
</feature>
<name>A0ABM1DUN3_PRICU</name>
<feature type="chain" id="PRO_5046374061" evidence="8">
    <location>
        <begin position="20"/>
        <end position="1384"/>
    </location>
</feature>
<reference evidence="13" key="1">
    <citation type="submission" date="2025-08" db="UniProtKB">
        <authorList>
            <consortium name="RefSeq"/>
        </authorList>
    </citation>
    <scope>IDENTIFICATION</scope>
</reference>
<keyword evidence="5" id="KW-0245">EGF-like domain</keyword>
<evidence type="ECO:0000256" key="3">
    <source>
        <dbReference type="ARBA" id="ARBA00023157"/>
    </source>
</evidence>
<feature type="domain" description="Sushi" evidence="11">
    <location>
        <begin position="399"/>
        <end position="460"/>
    </location>
</feature>
<dbReference type="CDD" id="cd00033">
    <property type="entry name" value="CCP"/>
    <property type="match status" value="15"/>
</dbReference>
<feature type="domain" description="Sushi" evidence="11">
    <location>
        <begin position="591"/>
        <end position="652"/>
    </location>
</feature>
<gene>
    <name evidence="13" type="primary">LOC106806284</name>
</gene>
<feature type="disulfide bond" evidence="6">
    <location>
        <begin position="559"/>
        <end position="586"/>
    </location>
</feature>
<dbReference type="InterPro" id="IPR000436">
    <property type="entry name" value="Sushi_SCR_CCP_dom"/>
</dbReference>
<feature type="disulfide bond" evidence="6">
    <location>
        <begin position="894"/>
        <end position="921"/>
    </location>
</feature>
<proteinExistence type="predicted"/>
<feature type="disulfide bond" evidence="6">
    <location>
        <begin position="1283"/>
        <end position="1326"/>
    </location>
</feature>
<evidence type="ECO:0000259" key="11">
    <source>
        <dbReference type="PROSITE" id="PS50923"/>
    </source>
</evidence>
<feature type="domain" description="EGF-like" evidence="9">
    <location>
        <begin position="31"/>
        <end position="70"/>
    </location>
</feature>
<dbReference type="PROSITE" id="PS00022">
    <property type="entry name" value="EGF_1"/>
    <property type="match status" value="1"/>
</dbReference>
<dbReference type="InterPro" id="IPR007110">
    <property type="entry name" value="Ig-like_dom"/>
</dbReference>
<feature type="domain" description="Sushi" evidence="11">
    <location>
        <begin position="1117"/>
        <end position="1175"/>
    </location>
</feature>
<evidence type="ECO:0000256" key="8">
    <source>
        <dbReference type="SAM" id="SignalP"/>
    </source>
</evidence>
<protein>
    <submittedName>
        <fullName evidence="13">LOW QUALITY PROTEIN: sushi, von Willebrand factor type A, EGF and pentraxin domain-containing protein 1-like</fullName>
    </submittedName>
</protein>
<evidence type="ECO:0000256" key="1">
    <source>
        <dbReference type="ARBA" id="ARBA00022659"/>
    </source>
</evidence>
<evidence type="ECO:0000259" key="9">
    <source>
        <dbReference type="PROSITE" id="PS50026"/>
    </source>
</evidence>
<feature type="domain" description="Sushi" evidence="11">
    <location>
        <begin position="1247"/>
        <end position="1280"/>
    </location>
</feature>
<feature type="disulfide bond" evidence="6">
    <location>
        <begin position="495"/>
        <end position="522"/>
    </location>
</feature>
<dbReference type="SMART" id="SM00181">
    <property type="entry name" value="EGF"/>
    <property type="match status" value="1"/>
</dbReference>
<feature type="domain" description="Sushi" evidence="11">
    <location>
        <begin position="1281"/>
        <end position="1341"/>
    </location>
</feature>
<evidence type="ECO:0000313" key="12">
    <source>
        <dbReference type="Proteomes" id="UP000695022"/>
    </source>
</evidence>
<feature type="disulfide bond" evidence="6">
    <location>
        <begin position="1204"/>
        <end position="1231"/>
    </location>
</feature>
<keyword evidence="2" id="KW-0677">Repeat</keyword>
<feature type="domain" description="Sushi" evidence="11">
    <location>
        <begin position="527"/>
        <end position="588"/>
    </location>
</feature>
<dbReference type="Gene3D" id="2.10.25.10">
    <property type="entry name" value="Laminin"/>
    <property type="match status" value="1"/>
</dbReference>
<feature type="disulfide bond" evidence="6">
    <location>
        <begin position="1251"/>
        <end position="1278"/>
    </location>
</feature>
<keyword evidence="1 6" id="KW-0768">Sushi</keyword>
<accession>A0ABM1DUN3</accession>
<evidence type="ECO:0000259" key="10">
    <source>
        <dbReference type="PROSITE" id="PS50835"/>
    </source>
</evidence>
<feature type="disulfide bond" evidence="6">
    <location>
        <begin position="623"/>
        <end position="650"/>
    </location>
</feature>
<feature type="region of interest" description="Disordered" evidence="7">
    <location>
        <begin position="145"/>
        <end position="173"/>
    </location>
</feature>
<feature type="disulfide bond" evidence="5">
    <location>
        <begin position="60"/>
        <end position="69"/>
    </location>
</feature>
<dbReference type="InterPro" id="IPR050350">
    <property type="entry name" value="Compl-Cell_Adhes-Reg"/>
</dbReference>